<proteinExistence type="predicted"/>
<dbReference type="EMBL" id="VTWT01000007">
    <property type="protein sequence ID" value="KAA9331961.1"/>
    <property type="molecule type" value="Genomic_DNA"/>
</dbReference>
<feature type="signal peptide" evidence="2">
    <location>
        <begin position="1"/>
        <end position="19"/>
    </location>
</feature>
<protein>
    <submittedName>
        <fullName evidence="3">Uncharacterized protein</fullName>
    </submittedName>
</protein>
<evidence type="ECO:0000313" key="3">
    <source>
        <dbReference type="EMBL" id="KAA9331961.1"/>
    </source>
</evidence>
<dbReference type="AlphaFoldDB" id="A0A5N1IPS0"/>
<keyword evidence="4" id="KW-1185">Reference proteome</keyword>
<gene>
    <name evidence="3" type="ORF">F0P94_14295</name>
</gene>
<dbReference type="Proteomes" id="UP000326570">
    <property type="component" value="Unassembled WGS sequence"/>
</dbReference>
<evidence type="ECO:0000256" key="1">
    <source>
        <dbReference type="SAM" id="MobiDB-lite"/>
    </source>
</evidence>
<evidence type="ECO:0000313" key="4">
    <source>
        <dbReference type="Proteomes" id="UP000326570"/>
    </source>
</evidence>
<keyword evidence="2" id="KW-0732">Signal</keyword>
<dbReference type="RefSeq" id="WP_150904570.1">
    <property type="nucleotide sequence ID" value="NZ_VTWT01000007.1"/>
</dbReference>
<feature type="region of interest" description="Disordered" evidence="1">
    <location>
        <begin position="19"/>
        <end position="63"/>
    </location>
</feature>
<name>A0A5N1IPS0_9BACT</name>
<sequence length="63" mass="7132">MKKIIIYTLAAMLVLPAVGSEPTRDPNTNKTVTISKPSLFGKKKPKVRKMKKKYVYRPGARQN</sequence>
<organism evidence="3 4">
    <name type="scientific">Adhaeribacter soli</name>
    <dbReference type="NCBI Taxonomy" id="2607655"/>
    <lineage>
        <taxon>Bacteria</taxon>
        <taxon>Pseudomonadati</taxon>
        <taxon>Bacteroidota</taxon>
        <taxon>Cytophagia</taxon>
        <taxon>Cytophagales</taxon>
        <taxon>Hymenobacteraceae</taxon>
        <taxon>Adhaeribacter</taxon>
    </lineage>
</organism>
<evidence type="ECO:0000256" key="2">
    <source>
        <dbReference type="SAM" id="SignalP"/>
    </source>
</evidence>
<feature type="chain" id="PRO_5024805127" evidence="2">
    <location>
        <begin position="20"/>
        <end position="63"/>
    </location>
</feature>
<feature type="compositionally biased region" description="Polar residues" evidence="1">
    <location>
        <begin position="25"/>
        <end position="36"/>
    </location>
</feature>
<feature type="compositionally biased region" description="Basic residues" evidence="1">
    <location>
        <begin position="41"/>
        <end position="55"/>
    </location>
</feature>
<comment type="caution">
    <text evidence="3">The sequence shown here is derived from an EMBL/GenBank/DDBJ whole genome shotgun (WGS) entry which is preliminary data.</text>
</comment>
<accession>A0A5N1IPS0</accession>
<reference evidence="3 4" key="1">
    <citation type="submission" date="2019-09" db="EMBL/GenBank/DDBJ databases">
        <title>Genome sequence of Adhaeribacter sp. M2.</title>
        <authorList>
            <person name="Srinivasan S."/>
        </authorList>
    </citation>
    <scope>NUCLEOTIDE SEQUENCE [LARGE SCALE GENOMIC DNA]</scope>
    <source>
        <strain evidence="3 4">M2</strain>
    </source>
</reference>